<proteinExistence type="predicted"/>
<dbReference type="EMBL" id="LSRS01000003">
    <property type="protein sequence ID" value="KAF1085276.1"/>
    <property type="molecule type" value="Genomic_DNA"/>
</dbReference>
<keyword evidence="2" id="KW-1185">Reference proteome</keyword>
<dbReference type="Proteomes" id="UP000798488">
    <property type="component" value="Unassembled WGS sequence"/>
</dbReference>
<protein>
    <submittedName>
        <fullName evidence="1">Uncharacterized protein</fullName>
    </submittedName>
</protein>
<dbReference type="AlphaFoldDB" id="A0A9D2WQW8"/>
<organism evidence="1 2">
    <name type="scientific">Sporotomaculum syntrophicum</name>
    <dbReference type="NCBI Taxonomy" id="182264"/>
    <lineage>
        <taxon>Bacteria</taxon>
        <taxon>Bacillati</taxon>
        <taxon>Bacillota</taxon>
        <taxon>Clostridia</taxon>
        <taxon>Eubacteriales</taxon>
        <taxon>Desulfallaceae</taxon>
        <taxon>Sporotomaculum</taxon>
    </lineage>
</organism>
<evidence type="ECO:0000313" key="1">
    <source>
        <dbReference type="EMBL" id="KAF1085276.1"/>
    </source>
</evidence>
<dbReference type="PROSITE" id="PS51257">
    <property type="entry name" value="PROKAR_LIPOPROTEIN"/>
    <property type="match status" value="1"/>
</dbReference>
<accession>A0A9D2WQW8</accession>
<comment type="caution">
    <text evidence="1">The sequence shown here is derived from an EMBL/GenBank/DDBJ whole genome shotgun (WGS) entry which is preliminary data.</text>
</comment>
<dbReference type="RefSeq" id="WP_161821769.1">
    <property type="nucleotide sequence ID" value="NZ_LSRS01000003.1"/>
</dbReference>
<sequence>MNIKKIIYYTFSLLLLLLLTGGCSNSEKTSAPVNNSEKIADEKKLYDPRELVTKEDAEVALGEPAREPEYRENQMGGKLCVYYPVKESLGKFIQISVSQDEGFTSELQSQKYTAAKLYMDTKAGLDQVQTISGIGDDAFWGPLGLHILKENVYITIAVGNTNNPENLEIAKTLAITALNKL</sequence>
<reference evidence="1" key="1">
    <citation type="submission" date="2016-02" db="EMBL/GenBank/DDBJ databases">
        <title>Draft Genome Sequence of Sporotomaculum syntrophicum Strain FB, a Syntrophic Benzoate Degrader.</title>
        <authorList>
            <person name="Nobu M.K."/>
            <person name="Narihiro T."/>
            <person name="Qiu Y.-L."/>
            <person name="Ohashi A."/>
            <person name="Liu W.-T."/>
            <person name="Yuji S."/>
        </authorList>
    </citation>
    <scope>NUCLEOTIDE SEQUENCE</scope>
    <source>
        <strain evidence="1">FB</strain>
    </source>
</reference>
<dbReference type="OrthoDB" id="597608at2"/>
<evidence type="ECO:0000313" key="2">
    <source>
        <dbReference type="Proteomes" id="UP000798488"/>
    </source>
</evidence>
<gene>
    <name evidence="1" type="ORF">SPSYN_01412</name>
</gene>
<name>A0A9D2WQW8_9FIRM</name>